<comment type="function">
    <text evidence="10">Part of an ABC transporter complex. Responsible for energy coupling to the transport system.</text>
</comment>
<evidence type="ECO:0000256" key="6">
    <source>
        <dbReference type="ARBA" id="ARBA00022840"/>
    </source>
</evidence>
<name>D5XEQ6_THEPJ</name>
<evidence type="ECO:0000256" key="2">
    <source>
        <dbReference type="ARBA" id="ARBA00005417"/>
    </source>
</evidence>
<feature type="domain" description="ABC transporter" evidence="11">
    <location>
        <begin position="6"/>
        <end position="241"/>
    </location>
</feature>
<evidence type="ECO:0000256" key="7">
    <source>
        <dbReference type="ARBA" id="ARBA00022967"/>
    </source>
</evidence>
<dbReference type="OrthoDB" id="9784332at2"/>
<dbReference type="GO" id="GO:0043190">
    <property type="term" value="C:ATP-binding cassette (ABC) transporter complex"/>
    <property type="evidence" value="ECO:0007669"/>
    <property type="project" value="TreeGrafter"/>
</dbReference>
<evidence type="ECO:0000256" key="10">
    <source>
        <dbReference type="RuleBase" id="RU364103"/>
    </source>
</evidence>
<dbReference type="STRING" id="635013.TherJR_1265"/>
<dbReference type="Gene3D" id="3.40.50.300">
    <property type="entry name" value="P-loop containing nucleotide triphosphate hydrolases"/>
    <property type="match status" value="1"/>
</dbReference>
<sequence>MNEYIIEAEELEFTYPDGTRALKGASLRIRRGAKIALLGSNGAGKSTLFLHFNGILKPQKGKLRFNGVEVRYDKKSLLQLRKDVGVVFQDPDTQLFSASVYQEISFGPLNMGLSRETAREKVLQAMEDTGISELKDKPTHFLSYGQKKRVSIADVLAMDPKVIIADEPTVWLDPKHAKQIERLFRDINEKGTTVIISTHDVDLAYAWADYIFVIHEGKIIGEGNPEDIFADDILIRKAGLERPWILDITGLLIEKGFLTNKTPYPRNKKELIKMINCTKYLGGTENQYDLSTFRDEGRDANYIPVGRTRK</sequence>
<keyword evidence="7" id="KW-1278">Translocase</keyword>
<keyword evidence="13" id="KW-1185">Reference proteome</keyword>
<dbReference type="KEGG" id="tjr:TherJR_1265"/>
<evidence type="ECO:0000256" key="1">
    <source>
        <dbReference type="ARBA" id="ARBA00004202"/>
    </source>
</evidence>
<dbReference type="InterPro" id="IPR050095">
    <property type="entry name" value="ECF_ABC_transporter_ATP-bd"/>
</dbReference>
<organism evidence="12 13">
    <name type="scientific">Thermincola potens (strain JR)</name>
    <dbReference type="NCBI Taxonomy" id="635013"/>
    <lineage>
        <taxon>Bacteria</taxon>
        <taxon>Bacillati</taxon>
        <taxon>Bacillota</taxon>
        <taxon>Clostridia</taxon>
        <taxon>Eubacteriales</taxon>
        <taxon>Thermincolaceae</taxon>
        <taxon>Thermincola</taxon>
    </lineage>
</organism>
<evidence type="ECO:0000256" key="3">
    <source>
        <dbReference type="ARBA" id="ARBA00022448"/>
    </source>
</evidence>
<evidence type="ECO:0000259" key="11">
    <source>
        <dbReference type="PROSITE" id="PS50893"/>
    </source>
</evidence>
<evidence type="ECO:0000313" key="12">
    <source>
        <dbReference type="EMBL" id="ADG82127.1"/>
    </source>
</evidence>
<comment type="similarity">
    <text evidence="2 10">Belongs to the ABC transporter superfamily.</text>
</comment>
<dbReference type="eggNOG" id="COG1122">
    <property type="taxonomic scope" value="Bacteria"/>
</dbReference>
<dbReference type="GO" id="GO:0042626">
    <property type="term" value="F:ATPase-coupled transmembrane transporter activity"/>
    <property type="evidence" value="ECO:0007669"/>
    <property type="project" value="TreeGrafter"/>
</dbReference>
<keyword evidence="5 10" id="KW-0547">Nucleotide-binding</keyword>
<keyword evidence="6 10" id="KW-0067">ATP-binding</keyword>
<keyword evidence="4 10" id="KW-1003">Cell membrane</keyword>
<evidence type="ECO:0000256" key="4">
    <source>
        <dbReference type="ARBA" id="ARBA00022475"/>
    </source>
</evidence>
<dbReference type="HOGENOM" id="CLU_000604_1_22_9"/>
<gene>
    <name evidence="12" type="ordered locus">TherJR_1265</name>
</gene>
<dbReference type="FunFam" id="3.40.50.300:FF:000224">
    <property type="entry name" value="Energy-coupling factor transporter ATP-binding protein EcfA"/>
    <property type="match status" value="1"/>
</dbReference>
<protein>
    <recommendedName>
        <fullName evidence="10">ABC transporter ATP-binding protein</fullName>
    </recommendedName>
</protein>
<dbReference type="AlphaFoldDB" id="D5XEQ6"/>
<dbReference type="PROSITE" id="PS00211">
    <property type="entry name" value="ABC_TRANSPORTER_1"/>
    <property type="match status" value="1"/>
</dbReference>
<dbReference type="GO" id="GO:0006824">
    <property type="term" value="P:cobalt ion transport"/>
    <property type="evidence" value="ECO:0007669"/>
    <property type="project" value="InterPro"/>
</dbReference>
<dbReference type="CDD" id="cd03225">
    <property type="entry name" value="ABC_cobalt_CbiO_domain1"/>
    <property type="match status" value="1"/>
</dbReference>
<dbReference type="InterPro" id="IPR017871">
    <property type="entry name" value="ABC_transporter-like_CS"/>
</dbReference>
<evidence type="ECO:0000256" key="5">
    <source>
        <dbReference type="ARBA" id="ARBA00022741"/>
    </source>
</evidence>
<dbReference type="NCBIfam" id="TIGR01166">
    <property type="entry name" value="cbiO"/>
    <property type="match status" value="1"/>
</dbReference>
<dbReference type="Pfam" id="PF00005">
    <property type="entry name" value="ABC_tran"/>
    <property type="match status" value="1"/>
</dbReference>
<proteinExistence type="inferred from homology"/>
<dbReference type="RefSeq" id="WP_013120146.1">
    <property type="nucleotide sequence ID" value="NC_014152.1"/>
</dbReference>
<dbReference type="SMART" id="SM00382">
    <property type="entry name" value="AAA"/>
    <property type="match status" value="1"/>
</dbReference>
<keyword evidence="8 10" id="KW-0472">Membrane</keyword>
<dbReference type="InterPro" id="IPR003439">
    <property type="entry name" value="ABC_transporter-like_ATP-bd"/>
</dbReference>
<dbReference type="Proteomes" id="UP000002377">
    <property type="component" value="Chromosome"/>
</dbReference>
<evidence type="ECO:0000256" key="9">
    <source>
        <dbReference type="ARBA" id="ARBA00025157"/>
    </source>
</evidence>
<comment type="subcellular location">
    <subcellularLocation>
        <location evidence="1 10">Cell membrane</location>
        <topology evidence="1 10">Peripheral membrane protein</topology>
    </subcellularLocation>
</comment>
<dbReference type="GO" id="GO:0005524">
    <property type="term" value="F:ATP binding"/>
    <property type="evidence" value="ECO:0007669"/>
    <property type="project" value="UniProtKB-UniRule"/>
</dbReference>
<comment type="function">
    <text evidence="9">Probably part of an ABC transporter complex. Responsible for energy coupling to the transport system.</text>
</comment>
<evidence type="ECO:0000256" key="8">
    <source>
        <dbReference type="ARBA" id="ARBA00023136"/>
    </source>
</evidence>
<dbReference type="InterPro" id="IPR003593">
    <property type="entry name" value="AAA+_ATPase"/>
</dbReference>
<accession>D5XEQ6</accession>
<dbReference type="InterPro" id="IPR005876">
    <property type="entry name" value="Co_trans_ATP-bd"/>
</dbReference>
<dbReference type="SUPFAM" id="SSF52540">
    <property type="entry name" value="P-loop containing nucleoside triphosphate hydrolases"/>
    <property type="match status" value="1"/>
</dbReference>
<reference evidence="12 13" key="1">
    <citation type="submission" date="2010-05" db="EMBL/GenBank/DDBJ databases">
        <title>Complete sequence of Thermincola sp. JR.</title>
        <authorList>
            <consortium name="US DOE Joint Genome Institute"/>
            <person name="Lucas S."/>
            <person name="Copeland A."/>
            <person name="Lapidus A."/>
            <person name="Cheng J.-F."/>
            <person name="Bruce D."/>
            <person name="Goodwin L."/>
            <person name="Pitluck S."/>
            <person name="Chertkov O."/>
            <person name="Detter J.C."/>
            <person name="Han C."/>
            <person name="Tapia R."/>
            <person name="Land M."/>
            <person name="Hauser L."/>
            <person name="Kyrpides N."/>
            <person name="Mikhailova N."/>
            <person name="Hazen T.C."/>
            <person name="Woyke T."/>
        </authorList>
    </citation>
    <scope>NUCLEOTIDE SEQUENCE [LARGE SCALE GENOMIC DNA]</scope>
    <source>
        <strain evidence="12 13">JR</strain>
    </source>
</reference>
<dbReference type="PANTHER" id="PTHR43553:SF24">
    <property type="entry name" value="ENERGY-COUPLING FACTOR TRANSPORTER ATP-BINDING PROTEIN ECFA1"/>
    <property type="match status" value="1"/>
</dbReference>
<evidence type="ECO:0000313" key="13">
    <source>
        <dbReference type="Proteomes" id="UP000002377"/>
    </source>
</evidence>
<dbReference type="PANTHER" id="PTHR43553">
    <property type="entry name" value="HEAVY METAL TRANSPORTER"/>
    <property type="match status" value="1"/>
</dbReference>
<keyword evidence="3 10" id="KW-0813">Transport</keyword>
<dbReference type="InterPro" id="IPR015856">
    <property type="entry name" value="ABC_transpr_CbiO/EcfA_su"/>
</dbReference>
<dbReference type="PROSITE" id="PS50893">
    <property type="entry name" value="ABC_TRANSPORTER_2"/>
    <property type="match status" value="1"/>
</dbReference>
<dbReference type="EMBL" id="CP002028">
    <property type="protein sequence ID" value="ADG82127.1"/>
    <property type="molecule type" value="Genomic_DNA"/>
</dbReference>
<dbReference type="GO" id="GO:0016887">
    <property type="term" value="F:ATP hydrolysis activity"/>
    <property type="evidence" value="ECO:0007669"/>
    <property type="project" value="InterPro"/>
</dbReference>
<dbReference type="InterPro" id="IPR027417">
    <property type="entry name" value="P-loop_NTPase"/>
</dbReference>